<accession>A0A2R6WHT1</accession>
<organism evidence="1 2">
    <name type="scientific">Marchantia polymorpha</name>
    <name type="common">Common liverwort</name>
    <name type="synonym">Marchantia aquatica</name>
    <dbReference type="NCBI Taxonomy" id="3197"/>
    <lineage>
        <taxon>Eukaryota</taxon>
        <taxon>Viridiplantae</taxon>
        <taxon>Streptophyta</taxon>
        <taxon>Embryophyta</taxon>
        <taxon>Marchantiophyta</taxon>
        <taxon>Marchantiopsida</taxon>
        <taxon>Marchantiidae</taxon>
        <taxon>Marchantiales</taxon>
        <taxon>Marchantiaceae</taxon>
        <taxon>Marchantia</taxon>
    </lineage>
</organism>
<sequence>MAHGRAARVVSKVAHHGAKQVKTNVPMECVIGICLGLLISTSAWKMNTVNYQRKVVNFYNMYDKGEISIEEPKLAMPLVYIAKIHSRPSLGLCEIERSNSYSSLYMMEVSQASNRNWKFRFTIG</sequence>
<dbReference type="OrthoDB" id="506921at2759"/>
<proteinExistence type="predicted"/>
<protein>
    <submittedName>
        <fullName evidence="1">Uncharacterized protein</fullName>
    </submittedName>
</protein>
<evidence type="ECO:0000313" key="2">
    <source>
        <dbReference type="Proteomes" id="UP000244005"/>
    </source>
</evidence>
<gene>
    <name evidence="1" type="ORF">MARPO_0089s0043</name>
</gene>
<evidence type="ECO:0000313" key="1">
    <source>
        <dbReference type="EMBL" id="PTQ33415.1"/>
    </source>
</evidence>
<keyword evidence="2" id="KW-1185">Reference proteome</keyword>
<name>A0A2R6WHT1_MARPO</name>
<dbReference type="EMBL" id="KZ772761">
    <property type="protein sequence ID" value="PTQ33415.1"/>
    <property type="molecule type" value="Genomic_DNA"/>
</dbReference>
<dbReference type="Proteomes" id="UP000244005">
    <property type="component" value="Unassembled WGS sequence"/>
</dbReference>
<reference evidence="2" key="1">
    <citation type="journal article" date="2017" name="Cell">
        <title>Insights into land plant evolution garnered from the Marchantia polymorpha genome.</title>
        <authorList>
            <person name="Bowman J.L."/>
            <person name="Kohchi T."/>
            <person name="Yamato K.T."/>
            <person name="Jenkins J."/>
            <person name="Shu S."/>
            <person name="Ishizaki K."/>
            <person name="Yamaoka S."/>
            <person name="Nishihama R."/>
            <person name="Nakamura Y."/>
            <person name="Berger F."/>
            <person name="Adam C."/>
            <person name="Aki S.S."/>
            <person name="Althoff F."/>
            <person name="Araki T."/>
            <person name="Arteaga-Vazquez M.A."/>
            <person name="Balasubrmanian S."/>
            <person name="Barry K."/>
            <person name="Bauer D."/>
            <person name="Boehm C.R."/>
            <person name="Briginshaw L."/>
            <person name="Caballero-Perez J."/>
            <person name="Catarino B."/>
            <person name="Chen F."/>
            <person name="Chiyoda S."/>
            <person name="Chovatia M."/>
            <person name="Davies K.M."/>
            <person name="Delmans M."/>
            <person name="Demura T."/>
            <person name="Dierschke T."/>
            <person name="Dolan L."/>
            <person name="Dorantes-Acosta A.E."/>
            <person name="Eklund D.M."/>
            <person name="Florent S.N."/>
            <person name="Flores-Sandoval E."/>
            <person name="Fujiyama A."/>
            <person name="Fukuzawa H."/>
            <person name="Galik B."/>
            <person name="Grimanelli D."/>
            <person name="Grimwood J."/>
            <person name="Grossniklaus U."/>
            <person name="Hamada T."/>
            <person name="Haseloff J."/>
            <person name="Hetherington A.J."/>
            <person name="Higo A."/>
            <person name="Hirakawa Y."/>
            <person name="Hundley H.N."/>
            <person name="Ikeda Y."/>
            <person name="Inoue K."/>
            <person name="Inoue S.I."/>
            <person name="Ishida S."/>
            <person name="Jia Q."/>
            <person name="Kakita M."/>
            <person name="Kanazawa T."/>
            <person name="Kawai Y."/>
            <person name="Kawashima T."/>
            <person name="Kennedy M."/>
            <person name="Kinose K."/>
            <person name="Kinoshita T."/>
            <person name="Kohara Y."/>
            <person name="Koide E."/>
            <person name="Komatsu K."/>
            <person name="Kopischke S."/>
            <person name="Kubo M."/>
            <person name="Kyozuka J."/>
            <person name="Lagercrantz U."/>
            <person name="Lin S.S."/>
            <person name="Lindquist E."/>
            <person name="Lipzen A.M."/>
            <person name="Lu C.W."/>
            <person name="De Luna E."/>
            <person name="Martienssen R.A."/>
            <person name="Minamino N."/>
            <person name="Mizutani M."/>
            <person name="Mizutani M."/>
            <person name="Mochizuki N."/>
            <person name="Monte I."/>
            <person name="Mosher R."/>
            <person name="Nagasaki H."/>
            <person name="Nakagami H."/>
            <person name="Naramoto S."/>
            <person name="Nishitani K."/>
            <person name="Ohtani M."/>
            <person name="Okamoto T."/>
            <person name="Okumura M."/>
            <person name="Phillips J."/>
            <person name="Pollak B."/>
            <person name="Reinders A."/>
            <person name="Rovekamp M."/>
            <person name="Sano R."/>
            <person name="Sawa S."/>
            <person name="Schmid M.W."/>
            <person name="Shirakawa M."/>
            <person name="Solano R."/>
            <person name="Spunde A."/>
            <person name="Suetsugu N."/>
            <person name="Sugano S."/>
            <person name="Sugiyama A."/>
            <person name="Sun R."/>
            <person name="Suzuki Y."/>
            <person name="Takenaka M."/>
            <person name="Takezawa D."/>
            <person name="Tomogane H."/>
            <person name="Tsuzuki M."/>
            <person name="Ueda T."/>
            <person name="Umeda M."/>
            <person name="Ward J.M."/>
            <person name="Watanabe Y."/>
            <person name="Yazaki K."/>
            <person name="Yokoyama R."/>
            <person name="Yoshitake Y."/>
            <person name="Yotsui I."/>
            <person name="Zachgo S."/>
            <person name="Schmutz J."/>
        </authorList>
    </citation>
    <scope>NUCLEOTIDE SEQUENCE [LARGE SCALE GENOMIC DNA]</scope>
    <source>
        <strain evidence="2">Tak-1</strain>
    </source>
</reference>
<dbReference type="AlphaFoldDB" id="A0A2R6WHT1"/>